<sequence length="63" mass="7181">MHLSEQHHPPCYLSLYHHCCTCQRRNPSAFTSTGYISIAYSTTSSPEFSSPTYHFQATNRSVL</sequence>
<reference evidence="1" key="1">
    <citation type="journal article" date="2007" name="Virus Genes">
        <title>Polymorphisms in the repeat long regions of oncogenic and attenuated pathotypes of Marek's disease virus 1.</title>
        <authorList>
            <person name="Spatz S.J."/>
            <person name="Silva R.F."/>
        </authorList>
    </citation>
    <scope>NUCLEOTIDE SEQUENCE</scope>
    <source>
        <strain evidence="1">RM-1</strain>
    </source>
</reference>
<name>Q159F8_9ALPH</name>
<gene>
    <name evidence="1" type="ORF">MDV078.35</name>
</gene>
<proteinExistence type="predicted"/>
<organism evidence="1">
    <name type="scientific">Gallid alphaherpesvirus 2</name>
    <dbReference type="NCBI Taxonomy" id="10390"/>
    <lineage>
        <taxon>Viruses</taxon>
        <taxon>Duplodnaviria</taxon>
        <taxon>Heunggongvirae</taxon>
        <taxon>Peploviricota</taxon>
        <taxon>Herviviricetes</taxon>
        <taxon>Herpesvirales</taxon>
        <taxon>Orthoherpesviridae</taxon>
        <taxon>Alphaherpesvirinae</taxon>
        <taxon>Mardivirus</taxon>
        <taxon>Mardivirus gallidalpha2</taxon>
    </lineage>
</organism>
<protein>
    <submittedName>
        <fullName evidence="1">Uncharacterized protein</fullName>
    </submittedName>
</protein>
<evidence type="ECO:0000313" key="1">
    <source>
        <dbReference type="EMBL" id="ABG23017.1"/>
    </source>
</evidence>
<accession>Q159F8</accession>
<dbReference type="EMBL" id="DQ534542">
    <property type="protein sequence ID" value="ABG23017.1"/>
    <property type="molecule type" value="Genomic_DNA"/>
</dbReference>